<dbReference type="GO" id="GO:0016020">
    <property type="term" value="C:membrane"/>
    <property type="evidence" value="ECO:0007669"/>
    <property type="project" value="UniProtKB-SubCell"/>
</dbReference>
<dbReference type="InterPro" id="IPR013151">
    <property type="entry name" value="Immunoglobulin_dom"/>
</dbReference>
<comment type="caution">
    <text evidence="4">The sequence shown here is derived from an EMBL/GenBank/DDBJ whole genome shotgun (WGS) entry which is preliminary data.</text>
</comment>
<keyword evidence="4" id="KW-0675">Receptor</keyword>
<evidence type="ECO:0000256" key="2">
    <source>
        <dbReference type="ARBA" id="ARBA00023157"/>
    </source>
</evidence>
<keyword evidence="1" id="KW-0677">Repeat</keyword>
<name>A0AAV4C4B7_9GAST</name>
<dbReference type="SMART" id="SM00408">
    <property type="entry name" value="IGc2"/>
    <property type="match status" value="2"/>
</dbReference>
<dbReference type="PROSITE" id="PS50835">
    <property type="entry name" value="IG_LIKE"/>
    <property type="match status" value="2"/>
</dbReference>
<evidence type="ECO:0000313" key="5">
    <source>
        <dbReference type="Proteomes" id="UP000735302"/>
    </source>
</evidence>
<feature type="domain" description="Ig-like" evidence="3">
    <location>
        <begin position="123"/>
        <end position="206"/>
    </location>
</feature>
<dbReference type="Proteomes" id="UP000735302">
    <property type="component" value="Unassembled WGS sequence"/>
</dbReference>
<dbReference type="InterPro" id="IPR007110">
    <property type="entry name" value="Ig-like_dom"/>
</dbReference>
<proteinExistence type="predicted"/>
<dbReference type="InterPro" id="IPR036179">
    <property type="entry name" value="Ig-like_dom_sf"/>
</dbReference>
<accession>A0AAV4C4B7</accession>
<dbReference type="AlphaFoldDB" id="A0AAV4C4B7"/>
<gene>
    <name evidence="4" type="ORF">PoB_005297000</name>
</gene>
<dbReference type="SMART" id="SM00409">
    <property type="entry name" value="IG"/>
    <property type="match status" value="2"/>
</dbReference>
<sequence length="230" mass="25291">MIILSLYGGAATNDVSTQPVFRFIQEPKMSTLTVPGGAATLDCLVHYSGRRPDVYWTREGGKGQPGLRLVDRSTIYKMSNGSLHFTKVTGPDTGYYRCAATVKDVGTIVSRRAKLEITYLRKPLQKEPSDLALALGDIAAFQCIVDARPLPMVTWYKGNTRVVQGQGQGVTIYPTVTGPDTGYYRCAATVKDVGTIVSRRAKLEITCECSSVVCPLKFWWSYSLRASQTF</sequence>
<dbReference type="Pfam" id="PF13927">
    <property type="entry name" value="Ig_3"/>
    <property type="match status" value="1"/>
</dbReference>
<organism evidence="4 5">
    <name type="scientific">Plakobranchus ocellatus</name>
    <dbReference type="NCBI Taxonomy" id="259542"/>
    <lineage>
        <taxon>Eukaryota</taxon>
        <taxon>Metazoa</taxon>
        <taxon>Spiralia</taxon>
        <taxon>Lophotrochozoa</taxon>
        <taxon>Mollusca</taxon>
        <taxon>Gastropoda</taxon>
        <taxon>Heterobranchia</taxon>
        <taxon>Euthyneura</taxon>
        <taxon>Panpulmonata</taxon>
        <taxon>Sacoglossa</taxon>
        <taxon>Placobranchoidea</taxon>
        <taxon>Plakobranchidae</taxon>
        <taxon>Plakobranchus</taxon>
    </lineage>
</organism>
<dbReference type="PANTHER" id="PTHR44170">
    <property type="entry name" value="PROTEIN SIDEKICK"/>
    <property type="match status" value="1"/>
</dbReference>
<protein>
    <submittedName>
        <fullName evidence="4">Netrin receptor dcc</fullName>
    </submittedName>
</protein>
<dbReference type="Gene3D" id="2.60.40.10">
    <property type="entry name" value="Immunoglobulins"/>
    <property type="match status" value="2"/>
</dbReference>
<dbReference type="GO" id="GO:0098609">
    <property type="term" value="P:cell-cell adhesion"/>
    <property type="evidence" value="ECO:0007669"/>
    <property type="project" value="TreeGrafter"/>
</dbReference>
<evidence type="ECO:0000313" key="4">
    <source>
        <dbReference type="EMBL" id="GFO26465.1"/>
    </source>
</evidence>
<reference evidence="4 5" key="1">
    <citation type="journal article" date="2021" name="Elife">
        <title>Chloroplast acquisition without the gene transfer in kleptoplastic sea slugs, Plakobranchus ocellatus.</title>
        <authorList>
            <person name="Maeda T."/>
            <person name="Takahashi S."/>
            <person name="Yoshida T."/>
            <person name="Shimamura S."/>
            <person name="Takaki Y."/>
            <person name="Nagai Y."/>
            <person name="Toyoda A."/>
            <person name="Suzuki Y."/>
            <person name="Arimoto A."/>
            <person name="Ishii H."/>
            <person name="Satoh N."/>
            <person name="Nishiyama T."/>
            <person name="Hasebe M."/>
            <person name="Maruyama T."/>
            <person name="Minagawa J."/>
            <person name="Obokata J."/>
            <person name="Shigenobu S."/>
        </authorList>
    </citation>
    <scope>NUCLEOTIDE SEQUENCE [LARGE SCALE GENOMIC DNA]</scope>
</reference>
<evidence type="ECO:0000259" key="3">
    <source>
        <dbReference type="PROSITE" id="PS50835"/>
    </source>
</evidence>
<dbReference type="EMBL" id="BLXT01005830">
    <property type="protein sequence ID" value="GFO26465.1"/>
    <property type="molecule type" value="Genomic_DNA"/>
</dbReference>
<feature type="domain" description="Ig-like" evidence="3">
    <location>
        <begin position="19"/>
        <end position="118"/>
    </location>
</feature>
<dbReference type="PANTHER" id="PTHR44170:SF6">
    <property type="entry name" value="CONTACTIN"/>
    <property type="match status" value="1"/>
</dbReference>
<dbReference type="InterPro" id="IPR003599">
    <property type="entry name" value="Ig_sub"/>
</dbReference>
<dbReference type="InterPro" id="IPR013783">
    <property type="entry name" value="Ig-like_fold"/>
</dbReference>
<keyword evidence="2" id="KW-1015">Disulfide bond</keyword>
<dbReference type="InterPro" id="IPR003598">
    <property type="entry name" value="Ig_sub2"/>
</dbReference>
<keyword evidence="5" id="KW-1185">Reference proteome</keyword>
<dbReference type="Pfam" id="PF00047">
    <property type="entry name" value="ig"/>
    <property type="match status" value="1"/>
</dbReference>
<dbReference type="SUPFAM" id="SSF48726">
    <property type="entry name" value="Immunoglobulin"/>
    <property type="match status" value="2"/>
</dbReference>
<evidence type="ECO:0000256" key="1">
    <source>
        <dbReference type="ARBA" id="ARBA00022737"/>
    </source>
</evidence>